<dbReference type="Pfam" id="PF07995">
    <property type="entry name" value="GSDH"/>
    <property type="match status" value="1"/>
</dbReference>
<reference key="1">
    <citation type="submission" date="2010-11" db="EMBL/GenBank/DDBJ databases">
        <title>The complete sequence of chromosome of Isophaera pallida ATCC 43644.</title>
        <authorList>
            <consortium name="US DOE Joint Genome Institute (JGI-PGF)"/>
            <person name="Lucas S."/>
            <person name="Copeland A."/>
            <person name="Lapidus A."/>
            <person name="Bruce D."/>
            <person name="Goodwin L."/>
            <person name="Pitluck S."/>
            <person name="Kyrpides N."/>
            <person name="Mavromatis K."/>
            <person name="Pagani I."/>
            <person name="Ivanova N."/>
            <person name="Saunders E."/>
            <person name="Brettin T."/>
            <person name="Detter J.C."/>
            <person name="Han C."/>
            <person name="Tapia R."/>
            <person name="Land M."/>
            <person name="Hauser L."/>
            <person name="Markowitz V."/>
            <person name="Cheng J.-F."/>
            <person name="Hugenholtz P."/>
            <person name="Woyke T."/>
            <person name="Wu D."/>
            <person name="Eisen J.A."/>
        </authorList>
    </citation>
    <scope>NUCLEOTIDE SEQUENCE</scope>
    <source>
        <strain>ATCC 43644</strain>
    </source>
</reference>
<reference evidence="2 3" key="2">
    <citation type="journal article" date="2011" name="Stand. Genomic Sci.">
        <title>Complete genome sequence of Isosphaera pallida type strain (IS1B).</title>
        <authorList>
            <consortium name="US DOE Joint Genome Institute (JGI-PGF)"/>
            <person name="Goker M."/>
            <person name="Cleland D."/>
            <person name="Saunders E."/>
            <person name="Lapidus A."/>
            <person name="Nolan M."/>
            <person name="Lucas S."/>
            <person name="Hammon N."/>
            <person name="Deshpande S."/>
            <person name="Cheng J.F."/>
            <person name="Tapia R."/>
            <person name="Han C."/>
            <person name="Goodwin L."/>
            <person name="Pitluck S."/>
            <person name="Liolios K."/>
            <person name="Pagani I."/>
            <person name="Ivanova N."/>
            <person name="Mavromatis K."/>
            <person name="Pati A."/>
            <person name="Chen A."/>
            <person name="Palaniappan K."/>
            <person name="Land M."/>
            <person name="Hauser L."/>
            <person name="Chang Y.J."/>
            <person name="Jeffries C.D."/>
            <person name="Detter J.C."/>
            <person name="Beck B."/>
            <person name="Woyke T."/>
            <person name="Bristow J."/>
            <person name="Eisen J.A."/>
            <person name="Markowitz V."/>
            <person name="Hugenholtz P."/>
            <person name="Kyrpides N.C."/>
            <person name="Klenk H.P."/>
        </authorList>
    </citation>
    <scope>NUCLEOTIDE SEQUENCE [LARGE SCALE GENOMIC DNA]</scope>
    <source>
        <strain evidence="3">ATCC 43644 / DSM 9630 / IS1B</strain>
    </source>
</reference>
<dbReference type="InterPro" id="IPR011042">
    <property type="entry name" value="6-blade_b-propeller_TolB-like"/>
</dbReference>
<gene>
    <name evidence="2" type="ordered locus">Isop_2262</name>
</gene>
<dbReference type="PANTHER" id="PTHR19328:SF75">
    <property type="entry name" value="ALDOSE SUGAR DEHYDROGENASE YLII"/>
    <property type="match status" value="1"/>
</dbReference>
<dbReference type="AlphaFoldDB" id="E8R5T3"/>
<evidence type="ECO:0000259" key="1">
    <source>
        <dbReference type="Pfam" id="PF07995"/>
    </source>
</evidence>
<feature type="domain" description="Glucose/Sorbosone dehydrogenase" evidence="1">
    <location>
        <begin position="66"/>
        <end position="413"/>
    </location>
</feature>
<dbReference type="Proteomes" id="UP000008631">
    <property type="component" value="Chromosome"/>
</dbReference>
<accession>E8R5T3</accession>
<dbReference type="KEGG" id="ipa:Isop_2262"/>
<dbReference type="STRING" id="575540.Isop_2262"/>
<dbReference type="InterPro" id="IPR012938">
    <property type="entry name" value="Glc/Sorbosone_DH"/>
</dbReference>
<dbReference type="Gene3D" id="2.120.10.30">
    <property type="entry name" value="TolB, C-terminal domain"/>
    <property type="match status" value="1"/>
</dbReference>
<organism evidence="2 3">
    <name type="scientific">Isosphaera pallida (strain ATCC 43644 / DSM 9630 / IS1B)</name>
    <dbReference type="NCBI Taxonomy" id="575540"/>
    <lineage>
        <taxon>Bacteria</taxon>
        <taxon>Pseudomonadati</taxon>
        <taxon>Planctomycetota</taxon>
        <taxon>Planctomycetia</taxon>
        <taxon>Isosphaerales</taxon>
        <taxon>Isosphaeraceae</taxon>
        <taxon>Isosphaera</taxon>
    </lineage>
</organism>
<evidence type="ECO:0000313" key="2">
    <source>
        <dbReference type="EMBL" id="ADV62840.1"/>
    </source>
</evidence>
<name>E8R5T3_ISOPI</name>
<dbReference type="InParanoid" id="E8R5T3"/>
<evidence type="ECO:0000313" key="3">
    <source>
        <dbReference type="Proteomes" id="UP000008631"/>
    </source>
</evidence>
<dbReference type="EMBL" id="CP002353">
    <property type="protein sequence ID" value="ADV62840.1"/>
    <property type="molecule type" value="Genomic_DNA"/>
</dbReference>
<dbReference type="RefSeq" id="WP_013565128.1">
    <property type="nucleotide sequence ID" value="NC_014962.1"/>
</dbReference>
<sequence>MMIRVSLPLGVFLVLVGSLAVGMVGLEPCPTPLPALTQAAAAVGTADAAPRYKTVNAFPNLRFDRPVVMQTLMVDGREFVFIVEQVGRIHVFPNDPQVSSTRLFLDMTPSGQVSRADNEEGLLGLAFHPKFQDNGQFFVYYSAKNPRRSIVSRFRVQASDRLSADPASEEQVWVSDKDPFGNHNGGCIEFGPADGYLYISLGDSGAADDPLLTGQNPKDWWGSILRIDVDRVEEGRNYAIPADNPARAKPTHAHWAPEVYAIGLRNVWKFTFDREAPHTLWAGDVGQNLWEMVHLIENGGNYGWSLYEGRHVFKPKARQRKDPAAPITKAIFEYPHSVGQSITGGYVYRGRAFPELVGQYLCGDFNTGRVWAIGDVRDGQAQQTAEIVDLRASGGARQISAFGQDQAGEVYILGFDGQIHTLRRL</sequence>
<dbReference type="eggNOG" id="COG2133">
    <property type="taxonomic scope" value="Bacteria"/>
</dbReference>
<dbReference type="PANTHER" id="PTHR19328">
    <property type="entry name" value="HEDGEHOG-INTERACTING PROTEIN"/>
    <property type="match status" value="1"/>
</dbReference>
<proteinExistence type="predicted"/>
<dbReference type="HOGENOM" id="CLU_012344_3_1_0"/>
<dbReference type="InterPro" id="IPR011041">
    <property type="entry name" value="Quinoprot_gluc/sorb_DH_b-prop"/>
</dbReference>
<dbReference type="SUPFAM" id="SSF50952">
    <property type="entry name" value="Soluble quinoprotein glucose dehydrogenase"/>
    <property type="match status" value="1"/>
</dbReference>
<protein>
    <submittedName>
        <fullName evidence="2">Glucose sorbosone dehydrogenase</fullName>
    </submittedName>
</protein>
<keyword evidence="3" id="KW-1185">Reference proteome</keyword>